<feature type="domain" description="HhH-GPD" evidence="10">
    <location>
        <begin position="43"/>
        <end position="189"/>
    </location>
</feature>
<keyword evidence="3" id="KW-0479">Metal-binding</keyword>
<dbReference type="Pfam" id="PF00633">
    <property type="entry name" value="HHH"/>
    <property type="match status" value="1"/>
</dbReference>
<dbReference type="GO" id="GO:0003677">
    <property type="term" value="F:DNA binding"/>
    <property type="evidence" value="ECO:0007669"/>
    <property type="project" value="InterPro"/>
</dbReference>
<dbReference type="SUPFAM" id="SSF48150">
    <property type="entry name" value="DNA-glycosylase"/>
    <property type="match status" value="1"/>
</dbReference>
<dbReference type="STRING" id="1802301.A2664_01085"/>
<dbReference type="GO" id="GO:0006285">
    <property type="term" value="P:base-excision repair, AP site formation"/>
    <property type="evidence" value="ECO:0007669"/>
    <property type="project" value="TreeGrafter"/>
</dbReference>
<dbReference type="Proteomes" id="UP000178873">
    <property type="component" value="Unassembled WGS sequence"/>
</dbReference>
<name>A0A1G2M286_9BACT</name>
<dbReference type="InterPro" id="IPR023170">
    <property type="entry name" value="HhH_base_excis_C"/>
</dbReference>
<evidence type="ECO:0000256" key="3">
    <source>
        <dbReference type="ARBA" id="ARBA00022723"/>
    </source>
</evidence>
<organism evidence="11 12">
    <name type="scientific">Candidatus Taylorbacteria bacterium RIFCSPHIGHO2_01_FULL_46_22b</name>
    <dbReference type="NCBI Taxonomy" id="1802301"/>
    <lineage>
        <taxon>Bacteria</taxon>
        <taxon>Candidatus Tayloriibacteriota</taxon>
    </lineage>
</organism>
<evidence type="ECO:0000313" key="12">
    <source>
        <dbReference type="Proteomes" id="UP000178873"/>
    </source>
</evidence>
<dbReference type="PIRSF" id="PIRSF001435">
    <property type="entry name" value="Nth"/>
    <property type="match status" value="1"/>
</dbReference>
<keyword evidence="9" id="KW-0326">Glycosidase</keyword>
<evidence type="ECO:0000256" key="9">
    <source>
        <dbReference type="ARBA" id="ARBA00023295"/>
    </source>
</evidence>
<dbReference type="InterPro" id="IPR003265">
    <property type="entry name" value="HhH-GPD_domain"/>
</dbReference>
<evidence type="ECO:0000259" key="10">
    <source>
        <dbReference type="SMART" id="SM00478"/>
    </source>
</evidence>
<dbReference type="GO" id="GO:0019104">
    <property type="term" value="F:DNA N-glycosylase activity"/>
    <property type="evidence" value="ECO:0007669"/>
    <property type="project" value="TreeGrafter"/>
</dbReference>
<accession>A0A1G2M286</accession>
<reference evidence="11 12" key="1">
    <citation type="journal article" date="2016" name="Nat. Commun.">
        <title>Thousands of microbial genomes shed light on interconnected biogeochemical processes in an aquifer system.</title>
        <authorList>
            <person name="Anantharaman K."/>
            <person name="Brown C.T."/>
            <person name="Hug L.A."/>
            <person name="Sharon I."/>
            <person name="Castelle C.J."/>
            <person name="Probst A.J."/>
            <person name="Thomas B.C."/>
            <person name="Singh A."/>
            <person name="Wilkins M.J."/>
            <person name="Karaoz U."/>
            <person name="Brodie E.L."/>
            <person name="Williams K.H."/>
            <person name="Hubbard S.S."/>
            <person name="Banfield J.F."/>
        </authorList>
    </citation>
    <scope>NUCLEOTIDE SEQUENCE [LARGE SCALE GENOMIC DNA]</scope>
</reference>
<keyword evidence="7" id="KW-0411">Iron-sulfur</keyword>
<comment type="similarity">
    <text evidence="1">Belongs to the Nth/MutY family.</text>
</comment>
<proteinExistence type="inferred from homology"/>
<dbReference type="Pfam" id="PF00730">
    <property type="entry name" value="HhH-GPD"/>
    <property type="match status" value="1"/>
</dbReference>
<evidence type="ECO:0000256" key="8">
    <source>
        <dbReference type="ARBA" id="ARBA00023204"/>
    </source>
</evidence>
<dbReference type="EMBL" id="MHRF01000010">
    <property type="protein sequence ID" value="OHA17933.1"/>
    <property type="molecule type" value="Genomic_DNA"/>
</dbReference>
<dbReference type="InterPro" id="IPR000445">
    <property type="entry name" value="HhH_motif"/>
</dbReference>
<protein>
    <recommendedName>
        <fullName evidence="10">HhH-GPD domain-containing protein</fullName>
    </recommendedName>
</protein>
<keyword evidence="6" id="KW-0408">Iron</keyword>
<dbReference type="Gene3D" id="1.10.340.30">
    <property type="entry name" value="Hypothetical protein, domain 2"/>
    <property type="match status" value="1"/>
</dbReference>
<dbReference type="InterPro" id="IPR011257">
    <property type="entry name" value="DNA_glycosylase"/>
</dbReference>
<dbReference type="PANTHER" id="PTHR10359">
    <property type="entry name" value="A/G-SPECIFIC ADENINE GLYCOSYLASE/ENDONUCLEASE III"/>
    <property type="match status" value="1"/>
</dbReference>
<evidence type="ECO:0000313" key="11">
    <source>
        <dbReference type="EMBL" id="OHA17933.1"/>
    </source>
</evidence>
<evidence type="ECO:0000256" key="4">
    <source>
        <dbReference type="ARBA" id="ARBA00022763"/>
    </source>
</evidence>
<comment type="caution">
    <text evidence="11">The sequence shown here is derived from an EMBL/GenBank/DDBJ whole genome shotgun (WGS) entry which is preliminary data.</text>
</comment>
<dbReference type="PANTHER" id="PTHR10359:SF18">
    <property type="entry name" value="ENDONUCLEASE III"/>
    <property type="match status" value="1"/>
</dbReference>
<keyword evidence="2" id="KW-0004">4Fe-4S</keyword>
<dbReference type="FunFam" id="1.10.340.30:FF:000001">
    <property type="entry name" value="Endonuclease III"/>
    <property type="match status" value="1"/>
</dbReference>
<dbReference type="GO" id="GO:0046872">
    <property type="term" value="F:metal ion binding"/>
    <property type="evidence" value="ECO:0007669"/>
    <property type="project" value="UniProtKB-KW"/>
</dbReference>
<sequence length="207" mass="23329">MISAKQRSRALRQMRMLKKLGTPVALAAEGWNAEWKILIAIIMSARTRDETTIKVGKKLFLTFPSLNKLACASISQVETIVRPVNFFHNKARSVILCARMLVSDFNAKIPSTLEELISLPGVGRKTANVFLAEQGRAAIGVDTHVAYISRTLHWTHHTDPKKVEQDLSALFPRKEWRNINTSCVRFGKTYLSRKKKDALLSSINSLR</sequence>
<evidence type="ECO:0000256" key="2">
    <source>
        <dbReference type="ARBA" id="ARBA00022485"/>
    </source>
</evidence>
<gene>
    <name evidence="11" type="ORF">A2664_01085</name>
</gene>
<dbReference type="GO" id="GO:0051539">
    <property type="term" value="F:4 iron, 4 sulfur cluster binding"/>
    <property type="evidence" value="ECO:0007669"/>
    <property type="project" value="UniProtKB-KW"/>
</dbReference>
<dbReference type="AlphaFoldDB" id="A0A1G2M286"/>
<keyword evidence="4" id="KW-0227">DNA damage</keyword>
<evidence type="ECO:0000256" key="1">
    <source>
        <dbReference type="ARBA" id="ARBA00008343"/>
    </source>
</evidence>
<evidence type="ECO:0000256" key="6">
    <source>
        <dbReference type="ARBA" id="ARBA00023004"/>
    </source>
</evidence>
<dbReference type="CDD" id="cd00056">
    <property type="entry name" value="ENDO3c"/>
    <property type="match status" value="1"/>
</dbReference>
<keyword evidence="8" id="KW-0234">DNA repair</keyword>
<dbReference type="SMART" id="SM00478">
    <property type="entry name" value="ENDO3c"/>
    <property type="match status" value="1"/>
</dbReference>
<evidence type="ECO:0000256" key="7">
    <source>
        <dbReference type="ARBA" id="ARBA00023014"/>
    </source>
</evidence>
<dbReference type="Gene3D" id="1.10.1670.10">
    <property type="entry name" value="Helix-hairpin-Helix base-excision DNA repair enzymes (C-terminal)"/>
    <property type="match status" value="1"/>
</dbReference>
<evidence type="ECO:0000256" key="5">
    <source>
        <dbReference type="ARBA" id="ARBA00022801"/>
    </source>
</evidence>
<keyword evidence="5" id="KW-0378">Hydrolase</keyword>